<organism evidence="5 6">
    <name type="scientific">Oenococcus kitaharae DSM 17330</name>
    <dbReference type="NCBI Taxonomy" id="1045004"/>
    <lineage>
        <taxon>Bacteria</taxon>
        <taxon>Bacillati</taxon>
        <taxon>Bacillota</taxon>
        <taxon>Bacilli</taxon>
        <taxon>Lactobacillales</taxon>
        <taxon>Lactobacillaceae</taxon>
        <taxon>Oenococcus</taxon>
    </lineage>
</organism>
<evidence type="ECO:0000259" key="3">
    <source>
        <dbReference type="Pfam" id="PF01408"/>
    </source>
</evidence>
<protein>
    <submittedName>
        <fullName evidence="5">Oxidoreductase</fullName>
    </submittedName>
</protein>
<proteinExistence type="inferred from homology"/>
<name>G9WJD0_9LACO</name>
<keyword evidence="6" id="KW-1185">Reference proteome</keyword>
<dbReference type="Pfam" id="PF01408">
    <property type="entry name" value="GFO_IDH_MocA"/>
    <property type="match status" value="1"/>
</dbReference>
<dbReference type="HOGENOM" id="CLU_023194_7_2_9"/>
<evidence type="ECO:0000259" key="4">
    <source>
        <dbReference type="Pfam" id="PF22725"/>
    </source>
</evidence>
<feature type="domain" description="Gfo/Idh/MocA-like oxidoreductase N-terminal" evidence="3">
    <location>
        <begin position="2"/>
        <end position="118"/>
    </location>
</feature>
<dbReference type="STRING" id="336988.NT96_09210"/>
<sequence length="323" mass="36114">MIKFGIIGAGHIANRFAQSLANFPDAELYAISARSMDKARAFQQQHPSELIYDHYQALLDNPQVQIVYVSLPHGLHREWVLKALDAGKAVLCEKPAGINAQQTQDIIDKAREKQLFFMEAMKNRFTPAYQKIKELVQDGAIGQLINIQAAFCRILPESQATYHYQPIQGGALLDMGIYDISLVEDFFKGPLTIGQVDYKMHENGIEIYAQAQLLGDNFSAQVTAAFDRDAPTSAVLTGSKGIITIENFHRPQSFKLQTIEENQEFNLPYQHDDFHGEIQESIGAIKSNINESPVMSLRDSITCAKLIDAIKNKMPDSQAKQNS</sequence>
<keyword evidence="2" id="KW-0560">Oxidoreductase</keyword>
<evidence type="ECO:0000256" key="2">
    <source>
        <dbReference type="ARBA" id="ARBA00023002"/>
    </source>
</evidence>
<dbReference type="SUPFAM" id="SSF55347">
    <property type="entry name" value="Glyceraldehyde-3-phosphate dehydrogenase-like, C-terminal domain"/>
    <property type="match status" value="1"/>
</dbReference>
<dbReference type="Gene3D" id="3.30.360.10">
    <property type="entry name" value="Dihydrodipicolinate Reductase, domain 2"/>
    <property type="match status" value="1"/>
</dbReference>
<dbReference type="Gene3D" id="3.40.50.720">
    <property type="entry name" value="NAD(P)-binding Rossmann-like Domain"/>
    <property type="match status" value="1"/>
</dbReference>
<dbReference type="PANTHER" id="PTHR22604:SF105">
    <property type="entry name" value="TRANS-1,2-DIHYDROBENZENE-1,2-DIOL DEHYDROGENASE"/>
    <property type="match status" value="1"/>
</dbReference>
<gene>
    <name evidence="5" type="ORF">OKIT_0623</name>
</gene>
<dbReference type="PATRIC" id="fig|1045004.4.peg.623"/>
<dbReference type="SUPFAM" id="SSF51735">
    <property type="entry name" value="NAD(P)-binding Rossmann-fold domains"/>
    <property type="match status" value="1"/>
</dbReference>
<dbReference type="RefSeq" id="WP_007745214.1">
    <property type="nucleotide sequence ID" value="NZ_CM001398.1"/>
</dbReference>
<evidence type="ECO:0000313" key="6">
    <source>
        <dbReference type="Proteomes" id="UP000004959"/>
    </source>
</evidence>
<dbReference type="Pfam" id="PF22725">
    <property type="entry name" value="GFO_IDH_MocA_C3"/>
    <property type="match status" value="1"/>
</dbReference>
<dbReference type="GO" id="GO:0000166">
    <property type="term" value="F:nucleotide binding"/>
    <property type="evidence" value="ECO:0007669"/>
    <property type="project" value="InterPro"/>
</dbReference>
<dbReference type="GO" id="GO:0016491">
    <property type="term" value="F:oxidoreductase activity"/>
    <property type="evidence" value="ECO:0007669"/>
    <property type="project" value="UniProtKB-KW"/>
</dbReference>
<feature type="domain" description="GFO/IDH/MocA-like oxidoreductase" evidence="4">
    <location>
        <begin position="129"/>
        <end position="243"/>
    </location>
</feature>
<accession>G9WJD0</accession>
<dbReference type="EMBL" id="AFVZ01000001">
    <property type="protein sequence ID" value="EHN58736.1"/>
    <property type="molecule type" value="Genomic_DNA"/>
</dbReference>
<comment type="caution">
    <text evidence="5">The sequence shown here is derived from an EMBL/GenBank/DDBJ whole genome shotgun (WGS) entry which is preliminary data.</text>
</comment>
<dbReference type="InterPro" id="IPR050984">
    <property type="entry name" value="Gfo/Idh/MocA_domain"/>
</dbReference>
<dbReference type="Proteomes" id="UP000004959">
    <property type="component" value="Chromosome"/>
</dbReference>
<dbReference type="PANTHER" id="PTHR22604">
    <property type="entry name" value="OXIDOREDUCTASES"/>
    <property type="match status" value="1"/>
</dbReference>
<evidence type="ECO:0000313" key="5">
    <source>
        <dbReference type="EMBL" id="EHN58736.1"/>
    </source>
</evidence>
<evidence type="ECO:0000256" key="1">
    <source>
        <dbReference type="ARBA" id="ARBA00010928"/>
    </source>
</evidence>
<dbReference type="AlphaFoldDB" id="G9WJD0"/>
<dbReference type="eggNOG" id="COG0673">
    <property type="taxonomic scope" value="Bacteria"/>
</dbReference>
<dbReference type="InterPro" id="IPR036291">
    <property type="entry name" value="NAD(P)-bd_dom_sf"/>
</dbReference>
<dbReference type="InterPro" id="IPR000683">
    <property type="entry name" value="Gfo/Idh/MocA-like_OxRdtase_N"/>
</dbReference>
<reference evidence="5 6" key="1">
    <citation type="journal article" date="2012" name="PLoS ONE">
        <title>Functional divergence in the genus oenococcus as predicted by genome sequencing of the newly-described species, Oenococcus kitaharae.</title>
        <authorList>
            <person name="Borneman A.R."/>
            <person name="McCarthy J.M."/>
            <person name="Chambers P.J."/>
            <person name="Bartowsky E.J."/>
        </authorList>
    </citation>
    <scope>NUCLEOTIDE SEQUENCE [LARGE SCALE GENOMIC DNA]</scope>
    <source>
        <strain evidence="6">DSM17330</strain>
    </source>
</reference>
<comment type="similarity">
    <text evidence="1">Belongs to the Gfo/Idh/MocA family.</text>
</comment>
<dbReference type="InterPro" id="IPR055170">
    <property type="entry name" value="GFO_IDH_MocA-like_dom"/>
</dbReference>
<dbReference type="OrthoDB" id="9815825at2"/>